<evidence type="ECO:0000256" key="4">
    <source>
        <dbReference type="ARBA" id="ARBA00023136"/>
    </source>
</evidence>
<proteinExistence type="predicted"/>
<dbReference type="Gene3D" id="3.40.50.300">
    <property type="entry name" value="P-loop containing nucleotide triphosphate hydrolases"/>
    <property type="match status" value="1"/>
</dbReference>
<dbReference type="InterPro" id="IPR003439">
    <property type="entry name" value="ABC_transporter-like_ATP-bd"/>
</dbReference>
<sequence>MLELDVRLRRGHFDLSARLAIDSPMTACFGPPGAGKSTLLGMIAGVVSPHRGWIRLGGDTVFDSRQGVRVPAARRRVGLVRFDPASHPRQTVRALLQDAHQNSARTGAFGVGEVVELLELEPLLESGVQALTPGHRQRVALAHALIPAPRLLLLDDQLEVSGVSNSGLLPYLTRVRDELNVPVIYVSHSLGEVLQLTNRMVLMVNGRILGVGDPHEIITDKILSAASALQGIESILPVTVLGHEAENGCTIAYYHGTELVLPMAAHLTPGESAHVSIRSSDIALSKHHLQGTSIQNQIKGRVCAVIRTPGHAVVQIDCGITLLAGISLKALNEMALREGDNVYCLIKVHALSYVGSPSRERNRTDAAEMTVRH</sequence>
<feature type="domain" description="ABC transporter" evidence="6">
    <location>
        <begin position="1"/>
        <end position="230"/>
    </location>
</feature>
<keyword evidence="8" id="KW-0547">Nucleotide-binding</keyword>
<name>A0A858Q5P7_9GAMM</name>
<dbReference type="SUPFAM" id="SSF50331">
    <property type="entry name" value="MOP-like"/>
    <property type="match status" value="1"/>
</dbReference>
<dbReference type="InterPro" id="IPR050334">
    <property type="entry name" value="Molybdenum_import_ModC"/>
</dbReference>
<dbReference type="KEGG" id="metu:GNH96_03660"/>
<dbReference type="PANTHER" id="PTHR43514">
    <property type="entry name" value="ABC TRANSPORTER I FAMILY MEMBER 10"/>
    <property type="match status" value="1"/>
</dbReference>
<dbReference type="InterPro" id="IPR004606">
    <property type="entry name" value="Mop_domain"/>
</dbReference>
<dbReference type="Proteomes" id="UP000503004">
    <property type="component" value="Chromosome"/>
</dbReference>
<gene>
    <name evidence="8" type="ORF">GNH96_03660</name>
</gene>
<dbReference type="InterPro" id="IPR008995">
    <property type="entry name" value="Mo/tungstate-bd_C_term_dom"/>
</dbReference>
<dbReference type="PANTHER" id="PTHR43514:SF4">
    <property type="entry name" value="ABC TRANSPORTER I FAMILY MEMBER 10"/>
    <property type="match status" value="1"/>
</dbReference>
<feature type="domain" description="Mop" evidence="7">
    <location>
        <begin position="291"/>
        <end position="355"/>
    </location>
</feature>
<dbReference type="GO" id="GO:0005524">
    <property type="term" value="F:ATP binding"/>
    <property type="evidence" value="ECO:0007669"/>
    <property type="project" value="UniProtKB-KW"/>
</dbReference>
<dbReference type="Gene3D" id="2.40.50.100">
    <property type="match status" value="1"/>
</dbReference>
<reference evidence="9" key="1">
    <citation type="submission" date="2019-12" db="EMBL/GenBank/DDBJ databases">
        <authorList>
            <person name="Awala S.I."/>
            <person name="Rhee S.K."/>
        </authorList>
    </citation>
    <scope>NUCLEOTIDE SEQUENCE [LARGE SCALE GENOMIC DNA]</scope>
    <source>
        <strain evidence="9">IM1</strain>
    </source>
</reference>
<dbReference type="SUPFAM" id="SSF52540">
    <property type="entry name" value="P-loop containing nucleoside triphosphate hydrolases"/>
    <property type="match status" value="1"/>
</dbReference>
<evidence type="ECO:0000313" key="9">
    <source>
        <dbReference type="Proteomes" id="UP000503004"/>
    </source>
</evidence>
<evidence type="ECO:0000259" key="7">
    <source>
        <dbReference type="PROSITE" id="PS51866"/>
    </source>
</evidence>
<dbReference type="RefSeq" id="WP_169602385.1">
    <property type="nucleotide sequence ID" value="NZ_CP046565.1"/>
</dbReference>
<keyword evidence="9" id="KW-1185">Reference proteome</keyword>
<keyword evidence="2 5" id="KW-0500">Molybdenum</keyword>
<evidence type="ECO:0000259" key="6">
    <source>
        <dbReference type="PROSITE" id="PS50893"/>
    </source>
</evidence>
<dbReference type="PROSITE" id="PS51866">
    <property type="entry name" value="MOP"/>
    <property type="match status" value="1"/>
</dbReference>
<protein>
    <submittedName>
        <fullName evidence="8">ATP-binding cassette domain-containing protein</fullName>
    </submittedName>
</protein>
<evidence type="ECO:0000313" key="8">
    <source>
        <dbReference type="EMBL" id="QJD29151.1"/>
    </source>
</evidence>
<organism evidence="8 9">
    <name type="scientific">Methylococcus geothermalis</name>
    <dbReference type="NCBI Taxonomy" id="2681310"/>
    <lineage>
        <taxon>Bacteria</taxon>
        <taxon>Pseudomonadati</taxon>
        <taxon>Pseudomonadota</taxon>
        <taxon>Gammaproteobacteria</taxon>
        <taxon>Methylococcales</taxon>
        <taxon>Methylococcaceae</taxon>
        <taxon>Methylococcus</taxon>
    </lineage>
</organism>
<evidence type="ECO:0000256" key="1">
    <source>
        <dbReference type="ARBA" id="ARBA00022475"/>
    </source>
</evidence>
<evidence type="ECO:0000256" key="3">
    <source>
        <dbReference type="ARBA" id="ARBA00022967"/>
    </source>
</evidence>
<keyword evidence="8" id="KW-0067">ATP-binding</keyword>
<keyword evidence="3" id="KW-1278">Translocase</keyword>
<dbReference type="Pfam" id="PF03459">
    <property type="entry name" value="TOBE"/>
    <property type="match status" value="1"/>
</dbReference>
<dbReference type="InterPro" id="IPR027417">
    <property type="entry name" value="P-loop_NTPase"/>
</dbReference>
<dbReference type="GO" id="GO:0015689">
    <property type="term" value="P:molybdate ion transport"/>
    <property type="evidence" value="ECO:0007669"/>
    <property type="project" value="InterPro"/>
</dbReference>
<dbReference type="AlphaFoldDB" id="A0A858Q5P7"/>
<evidence type="ECO:0000256" key="5">
    <source>
        <dbReference type="PROSITE-ProRule" id="PRU01213"/>
    </source>
</evidence>
<evidence type="ECO:0000256" key="2">
    <source>
        <dbReference type="ARBA" id="ARBA00022505"/>
    </source>
</evidence>
<dbReference type="EMBL" id="CP046565">
    <property type="protein sequence ID" value="QJD29151.1"/>
    <property type="molecule type" value="Genomic_DNA"/>
</dbReference>
<dbReference type="Pfam" id="PF00005">
    <property type="entry name" value="ABC_tran"/>
    <property type="match status" value="1"/>
</dbReference>
<accession>A0A858Q5P7</accession>
<keyword evidence="4" id="KW-0472">Membrane</keyword>
<keyword evidence="1" id="KW-1003">Cell membrane</keyword>
<dbReference type="PROSITE" id="PS50893">
    <property type="entry name" value="ABC_TRANSPORTER_2"/>
    <property type="match status" value="1"/>
</dbReference>
<dbReference type="InterPro" id="IPR005116">
    <property type="entry name" value="Transp-assoc_OB_typ1"/>
</dbReference>
<dbReference type="GO" id="GO:0016887">
    <property type="term" value="F:ATP hydrolysis activity"/>
    <property type="evidence" value="ECO:0007669"/>
    <property type="project" value="InterPro"/>
</dbReference>